<feature type="transmembrane region" description="Helical" evidence="1">
    <location>
        <begin position="45"/>
        <end position="62"/>
    </location>
</feature>
<keyword evidence="3" id="KW-1185">Reference proteome</keyword>
<accession>A0A2H3K0W4</accession>
<sequence>MPRQEDPAPMIDRDKLQRAAWDGASTTTEYCYDVMSTALRLLRKPLGFLLFVWILGVLFRQLTHTFRLVLSPFCIIPGISSSPLCYTPPREDKSPQWANYTRLVDLQSSTFEQLLDESASGSGLSLEMKKAQLATRDLITLVRVSSLTGRDVLAEKLSNFVDDAKTVGRGLSTMSSRIGGAVDSIMAVNDYAIHTIEAANVGSSALSIIWPFTDPHSTHMKEVVVETFNSAMGVLTSQIERLILEAEANLTGLDRLEEHLSTIHEIISREDNSITKVQEELLSALWTKLGGNQREVRKNNKHLVLLRNLGTYRGRALAHVAAALQTLQQLSTDMEDLRDRVSAPEILGDRIPIEVHMKSIRGGIDRLKEGQQKAREREAVVVRRILGIEGGDTE</sequence>
<proteinExistence type="predicted"/>
<keyword evidence="1" id="KW-0812">Transmembrane</keyword>
<keyword evidence="1" id="KW-0472">Membrane</keyword>
<organism evidence="2 3">
    <name type="scientific">Wolfiporia cocos (strain MD-104)</name>
    <name type="common">Brown rot fungus</name>
    <dbReference type="NCBI Taxonomy" id="742152"/>
    <lineage>
        <taxon>Eukaryota</taxon>
        <taxon>Fungi</taxon>
        <taxon>Dikarya</taxon>
        <taxon>Basidiomycota</taxon>
        <taxon>Agaricomycotina</taxon>
        <taxon>Agaricomycetes</taxon>
        <taxon>Polyporales</taxon>
        <taxon>Phaeolaceae</taxon>
        <taxon>Wolfiporia</taxon>
    </lineage>
</organism>
<dbReference type="EMBL" id="KB468124">
    <property type="protein sequence ID" value="PCH42067.1"/>
    <property type="molecule type" value="Genomic_DNA"/>
</dbReference>
<dbReference type="STRING" id="742152.A0A2H3K0W4"/>
<evidence type="ECO:0000313" key="3">
    <source>
        <dbReference type="Proteomes" id="UP000218811"/>
    </source>
</evidence>
<evidence type="ECO:0000256" key="1">
    <source>
        <dbReference type="SAM" id="Phobius"/>
    </source>
</evidence>
<dbReference type="AlphaFoldDB" id="A0A2H3K0W4"/>
<gene>
    <name evidence="2" type="ORF">WOLCODRAFT_25099</name>
</gene>
<name>A0A2H3K0W4_WOLCO</name>
<dbReference type="Proteomes" id="UP000218811">
    <property type="component" value="Unassembled WGS sequence"/>
</dbReference>
<reference evidence="2 3" key="1">
    <citation type="journal article" date="2012" name="Science">
        <title>The Paleozoic origin of enzymatic lignin decomposition reconstructed from 31 fungal genomes.</title>
        <authorList>
            <person name="Floudas D."/>
            <person name="Binder M."/>
            <person name="Riley R."/>
            <person name="Barry K."/>
            <person name="Blanchette R.A."/>
            <person name="Henrissat B."/>
            <person name="Martinez A.T."/>
            <person name="Otillar R."/>
            <person name="Spatafora J.W."/>
            <person name="Yadav J.S."/>
            <person name="Aerts A."/>
            <person name="Benoit I."/>
            <person name="Boyd A."/>
            <person name="Carlson A."/>
            <person name="Copeland A."/>
            <person name="Coutinho P.M."/>
            <person name="de Vries R.P."/>
            <person name="Ferreira P."/>
            <person name="Findley K."/>
            <person name="Foster B."/>
            <person name="Gaskell J."/>
            <person name="Glotzer D."/>
            <person name="Gorecki P."/>
            <person name="Heitman J."/>
            <person name="Hesse C."/>
            <person name="Hori C."/>
            <person name="Igarashi K."/>
            <person name="Jurgens J.A."/>
            <person name="Kallen N."/>
            <person name="Kersten P."/>
            <person name="Kohler A."/>
            <person name="Kuees U."/>
            <person name="Kumar T.K.A."/>
            <person name="Kuo A."/>
            <person name="LaButti K."/>
            <person name="Larrondo L.F."/>
            <person name="Lindquist E."/>
            <person name="Ling A."/>
            <person name="Lombard V."/>
            <person name="Lucas S."/>
            <person name="Lundell T."/>
            <person name="Martin R."/>
            <person name="McLaughlin D.J."/>
            <person name="Morgenstern I."/>
            <person name="Morin E."/>
            <person name="Murat C."/>
            <person name="Nagy L.G."/>
            <person name="Nolan M."/>
            <person name="Ohm R.A."/>
            <person name="Patyshakuliyeva A."/>
            <person name="Rokas A."/>
            <person name="Ruiz-Duenas F.J."/>
            <person name="Sabat G."/>
            <person name="Salamov A."/>
            <person name="Samejima M."/>
            <person name="Schmutz J."/>
            <person name="Slot J.C."/>
            <person name="St John F."/>
            <person name="Stenlid J."/>
            <person name="Sun H."/>
            <person name="Sun S."/>
            <person name="Syed K."/>
            <person name="Tsang A."/>
            <person name="Wiebenga A."/>
            <person name="Young D."/>
            <person name="Pisabarro A."/>
            <person name="Eastwood D.C."/>
            <person name="Martin F."/>
            <person name="Cullen D."/>
            <person name="Grigoriev I.V."/>
            <person name="Hibbett D.S."/>
        </authorList>
    </citation>
    <scope>NUCLEOTIDE SEQUENCE [LARGE SCALE GENOMIC DNA]</scope>
    <source>
        <strain evidence="2 3">MD-104</strain>
    </source>
</reference>
<protein>
    <submittedName>
        <fullName evidence="2">Uncharacterized protein</fullName>
    </submittedName>
</protein>
<evidence type="ECO:0000313" key="2">
    <source>
        <dbReference type="EMBL" id="PCH42067.1"/>
    </source>
</evidence>
<keyword evidence="1" id="KW-1133">Transmembrane helix</keyword>
<dbReference type="OrthoDB" id="4179406at2759"/>
<dbReference type="OMA" id="FHMPRID"/>